<evidence type="ECO:0000259" key="1">
    <source>
        <dbReference type="Pfam" id="PF03167"/>
    </source>
</evidence>
<gene>
    <name evidence="2" type="ORF">H9725_01175</name>
</gene>
<dbReference type="CDD" id="cd10032">
    <property type="entry name" value="UDG-F6_HDG"/>
    <property type="match status" value="1"/>
</dbReference>
<accession>A0A9D2JM71</accession>
<dbReference type="EC" id="3.2.2.15" evidence="2"/>
<dbReference type="Pfam" id="PF03167">
    <property type="entry name" value="UDG"/>
    <property type="match status" value="1"/>
</dbReference>
<keyword evidence="2" id="KW-0326">Glycosidase</keyword>
<comment type="caution">
    <text evidence="2">The sequence shown here is derived from an EMBL/GenBank/DDBJ whole genome shotgun (WGS) entry which is preliminary data.</text>
</comment>
<protein>
    <submittedName>
        <fullName evidence="2">DNA-deoxyinosine glycosylase</fullName>
        <ecNumber evidence="2">3.2.2.15</ecNumber>
    </submittedName>
</protein>
<keyword evidence="2" id="KW-0378">Hydrolase</keyword>
<reference evidence="2" key="1">
    <citation type="journal article" date="2021" name="PeerJ">
        <title>Extensive microbial diversity within the chicken gut microbiome revealed by metagenomics and culture.</title>
        <authorList>
            <person name="Gilroy R."/>
            <person name="Ravi A."/>
            <person name="Getino M."/>
            <person name="Pursley I."/>
            <person name="Horton D.L."/>
            <person name="Alikhan N.F."/>
            <person name="Baker D."/>
            <person name="Gharbi K."/>
            <person name="Hall N."/>
            <person name="Watson M."/>
            <person name="Adriaenssens E.M."/>
            <person name="Foster-Nyarko E."/>
            <person name="Jarju S."/>
            <person name="Secka A."/>
            <person name="Antonio M."/>
            <person name="Oren A."/>
            <person name="Chaudhuri R.R."/>
            <person name="La Ragione R."/>
            <person name="Hildebrand F."/>
            <person name="Pallen M.J."/>
        </authorList>
    </citation>
    <scope>NUCLEOTIDE SEQUENCE</scope>
    <source>
        <strain evidence="2">ChiBcec16-3735</strain>
    </source>
</reference>
<reference evidence="2" key="2">
    <citation type="submission" date="2021-04" db="EMBL/GenBank/DDBJ databases">
        <authorList>
            <person name="Gilroy R."/>
        </authorList>
    </citation>
    <scope>NUCLEOTIDE SEQUENCE</scope>
    <source>
        <strain evidence="2">ChiBcec16-3735</strain>
    </source>
</reference>
<dbReference type="NCBIfam" id="TIGR04274">
    <property type="entry name" value="hypoxanDNAglyco"/>
    <property type="match status" value="1"/>
</dbReference>
<dbReference type="AlphaFoldDB" id="A0A9D2JM71"/>
<dbReference type="InterPro" id="IPR026353">
    <property type="entry name" value="Hypoxan-DNA_Glyclase"/>
</dbReference>
<dbReference type="Gene3D" id="3.40.470.10">
    <property type="entry name" value="Uracil-DNA glycosylase-like domain"/>
    <property type="match status" value="1"/>
</dbReference>
<dbReference type="GO" id="GO:0033958">
    <property type="term" value="F:DNA-deoxyinosine glycosylase activity"/>
    <property type="evidence" value="ECO:0007669"/>
    <property type="project" value="UniProtKB-EC"/>
</dbReference>
<sequence>MSFAPVYGPGSRALILGSWPSPKSWDMGFYYGHPHNRFWPLLARLTGEALPAREDVAAKRKMILDHGLALWDVLASCTIEGASDASIRDAVPEDIGFLLARAPVEAVFCNGAAAYRLYVRYMQPVSGIGAVRLPSTSPANAAWSLDRLQEAWGAALGPYLGKKEVK</sequence>
<dbReference type="Proteomes" id="UP000824065">
    <property type="component" value="Unassembled WGS sequence"/>
</dbReference>
<organism evidence="2 3">
    <name type="scientific">Candidatus Faecalibacterium gallistercoris</name>
    <dbReference type="NCBI Taxonomy" id="2838579"/>
    <lineage>
        <taxon>Bacteria</taxon>
        <taxon>Bacillati</taxon>
        <taxon>Bacillota</taxon>
        <taxon>Clostridia</taxon>
        <taxon>Eubacteriales</taxon>
        <taxon>Oscillospiraceae</taxon>
        <taxon>Faecalibacterium</taxon>
    </lineage>
</organism>
<dbReference type="SUPFAM" id="SSF52141">
    <property type="entry name" value="Uracil-DNA glycosylase-like"/>
    <property type="match status" value="1"/>
</dbReference>
<proteinExistence type="predicted"/>
<evidence type="ECO:0000313" key="3">
    <source>
        <dbReference type="Proteomes" id="UP000824065"/>
    </source>
</evidence>
<dbReference type="EMBL" id="DXBJ01000008">
    <property type="protein sequence ID" value="HIZ57193.1"/>
    <property type="molecule type" value="Genomic_DNA"/>
</dbReference>
<feature type="domain" description="Uracil-DNA glycosylase-like" evidence="1">
    <location>
        <begin position="6"/>
        <end position="152"/>
    </location>
</feature>
<name>A0A9D2JM71_9FIRM</name>
<dbReference type="InterPro" id="IPR036895">
    <property type="entry name" value="Uracil-DNA_glycosylase-like_sf"/>
</dbReference>
<evidence type="ECO:0000313" key="2">
    <source>
        <dbReference type="EMBL" id="HIZ57193.1"/>
    </source>
</evidence>
<dbReference type="InterPro" id="IPR005122">
    <property type="entry name" value="Uracil-DNA_glycosylase-like"/>
</dbReference>